<sequence length="328" mass="35742">MRHYNLGEPALADYDLFNGDADGLCALQQLRLSEPRDSTLITGVKRDIALLSRVAPAAGDRLTVLDISLDKNRADLRRVLEAGASVRWFDHHYAGEIPSHDRFEAHIDPRPDQGTSLLVNHALGGRFLEWALVGTFGDNFDTRARALASEVDLSARDTEALRELGILLNYNGYGAQVSDLHFPPDALFRRLEPYHDPREFIAADEAFGQLRAGYAQDMALAQALAPELASPTHCLLRLPSEPWARRVSGVLGNALAQQAPGRAHALLTVLDQGGYLVSVRAPLERPDGADALCRQFATGGGRKAAAGINALPESDYDRFVSAFHAAFT</sequence>
<dbReference type="eggNOG" id="COG0608">
    <property type="taxonomic scope" value="Bacteria"/>
</dbReference>
<reference evidence="1 2" key="2">
    <citation type="submission" date="2011-11" db="EMBL/GenBank/DDBJ databases">
        <authorList>
            <consortium name="US DOE Joint Genome Institute"/>
            <person name="Lucas S."/>
            <person name="Han J."/>
            <person name="Lapidus A."/>
            <person name="Cheng J.-F."/>
            <person name="Goodwin L."/>
            <person name="Pitluck S."/>
            <person name="Peters L."/>
            <person name="Ovchinnikova G."/>
            <person name="Zhang X."/>
            <person name="Detter J.C."/>
            <person name="Han C."/>
            <person name="Tapia R."/>
            <person name="Land M."/>
            <person name="Hauser L."/>
            <person name="Kyrpides N."/>
            <person name="Ivanova N."/>
            <person name="Pagani I."/>
            <person name="Vogl K."/>
            <person name="Liu Z."/>
            <person name="Overmann J."/>
            <person name="Frigaard N.-U."/>
            <person name="Bryant D."/>
            <person name="Woyke T."/>
        </authorList>
    </citation>
    <scope>NUCLEOTIDE SEQUENCE [LARGE SCALE GENOMIC DNA]</scope>
    <source>
        <strain evidence="1 2">970</strain>
    </source>
</reference>
<name>H8Z412_9GAMM</name>
<evidence type="ECO:0000313" key="2">
    <source>
        <dbReference type="Proteomes" id="UP000002964"/>
    </source>
</evidence>
<organism evidence="1 2">
    <name type="scientific">Thiorhodovibrio frisius</name>
    <dbReference type="NCBI Taxonomy" id="631362"/>
    <lineage>
        <taxon>Bacteria</taxon>
        <taxon>Pseudomonadati</taxon>
        <taxon>Pseudomonadota</taxon>
        <taxon>Gammaproteobacteria</taxon>
        <taxon>Chromatiales</taxon>
        <taxon>Chromatiaceae</taxon>
        <taxon>Thiorhodovibrio</taxon>
    </lineage>
</organism>
<dbReference type="AlphaFoldDB" id="H8Z412"/>
<dbReference type="STRING" id="631362.Thi970DRAFT_03694"/>
<reference evidence="2" key="1">
    <citation type="submission" date="2011-06" db="EMBL/GenBank/DDBJ databases">
        <authorList>
            <consortium name="US DOE Joint Genome Institute (JGI-PGF)"/>
            <person name="Lucas S."/>
            <person name="Han J."/>
            <person name="Lapidus A."/>
            <person name="Cheng J.-F."/>
            <person name="Goodwin L."/>
            <person name="Pitluck S."/>
            <person name="Peters L."/>
            <person name="Land M.L."/>
            <person name="Hauser L."/>
            <person name="Vogl K."/>
            <person name="Liu Z."/>
            <person name="Overmann J."/>
            <person name="Frigaard N.-U."/>
            <person name="Bryant D.A."/>
            <person name="Woyke T.J."/>
        </authorList>
    </citation>
    <scope>NUCLEOTIDE SEQUENCE [LARGE SCALE GENOMIC DNA]</scope>
    <source>
        <strain evidence="2">970</strain>
    </source>
</reference>
<dbReference type="HOGENOM" id="CLU_873774_0_0_6"/>
<accession>H8Z412</accession>
<evidence type="ECO:0000313" key="1">
    <source>
        <dbReference type="EMBL" id="EIC20081.1"/>
    </source>
</evidence>
<dbReference type="SUPFAM" id="SSF64182">
    <property type="entry name" value="DHH phosphoesterases"/>
    <property type="match status" value="1"/>
</dbReference>
<gene>
    <name evidence="1" type="ORF">Thi970DRAFT_03694</name>
</gene>
<evidence type="ECO:0008006" key="3">
    <source>
        <dbReference type="Google" id="ProtNLM"/>
    </source>
</evidence>
<dbReference type="InterPro" id="IPR038763">
    <property type="entry name" value="DHH_sf"/>
</dbReference>
<keyword evidence="2" id="KW-1185">Reference proteome</keyword>
<proteinExistence type="predicted"/>
<dbReference type="Proteomes" id="UP000002964">
    <property type="component" value="Unassembled WGS sequence"/>
</dbReference>
<dbReference type="EMBL" id="JH603170">
    <property type="protein sequence ID" value="EIC20081.1"/>
    <property type="molecule type" value="Genomic_DNA"/>
</dbReference>
<protein>
    <recommendedName>
        <fullName evidence="3">DHD superfamily phosphohydrolase</fullName>
    </recommendedName>
</protein>